<accession>A0ABX1GJC2</accession>
<dbReference type="InterPro" id="IPR004046">
    <property type="entry name" value="GST_C"/>
</dbReference>
<dbReference type="PROSITE" id="PS50404">
    <property type="entry name" value="GST_NTER"/>
    <property type="match status" value="1"/>
</dbReference>
<dbReference type="SFLD" id="SFLDS00019">
    <property type="entry name" value="Glutathione_Transferase_(cytos"/>
    <property type="match status" value="1"/>
</dbReference>
<reference evidence="3 4" key="1">
    <citation type="submission" date="2020-04" db="EMBL/GenBank/DDBJ databases">
        <authorList>
            <person name="Yoon J."/>
        </authorList>
    </citation>
    <scope>NUCLEOTIDE SEQUENCE [LARGE SCALE GENOMIC DNA]</scope>
    <source>
        <strain evidence="3 4">KMU-166</strain>
    </source>
</reference>
<dbReference type="CDD" id="cd00299">
    <property type="entry name" value="GST_C_family"/>
    <property type="match status" value="1"/>
</dbReference>
<feature type="domain" description="GST C-terminal" evidence="2">
    <location>
        <begin position="90"/>
        <end position="241"/>
    </location>
</feature>
<name>A0ABX1GJC2_9GAMM</name>
<protein>
    <submittedName>
        <fullName evidence="3">Glutathione S-transferase family protein</fullName>
    </submittedName>
</protein>
<dbReference type="Gene3D" id="3.40.30.10">
    <property type="entry name" value="Glutaredoxin"/>
    <property type="match status" value="1"/>
</dbReference>
<dbReference type="SUPFAM" id="SSF47616">
    <property type="entry name" value="GST C-terminal domain-like"/>
    <property type="match status" value="1"/>
</dbReference>
<dbReference type="PANTHER" id="PTHR43968:SF6">
    <property type="entry name" value="GLUTATHIONE S-TRANSFERASE OMEGA"/>
    <property type="match status" value="1"/>
</dbReference>
<feature type="domain" description="GST N-terminal" evidence="1">
    <location>
        <begin position="8"/>
        <end position="85"/>
    </location>
</feature>
<dbReference type="CDD" id="cd00570">
    <property type="entry name" value="GST_N_family"/>
    <property type="match status" value="1"/>
</dbReference>
<dbReference type="InterPro" id="IPR050983">
    <property type="entry name" value="GST_Omega/HSP26"/>
</dbReference>
<dbReference type="EMBL" id="JAAWWK010000007">
    <property type="protein sequence ID" value="NKI19300.1"/>
    <property type="molecule type" value="Genomic_DNA"/>
</dbReference>
<dbReference type="SUPFAM" id="SSF52833">
    <property type="entry name" value="Thioredoxin-like"/>
    <property type="match status" value="1"/>
</dbReference>
<dbReference type="PROSITE" id="PS51354">
    <property type="entry name" value="GLUTAREDOXIN_2"/>
    <property type="match status" value="1"/>
</dbReference>
<dbReference type="InterPro" id="IPR036282">
    <property type="entry name" value="Glutathione-S-Trfase_C_sf"/>
</dbReference>
<keyword evidence="4" id="KW-1185">Reference proteome</keyword>
<dbReference type="InterPro" id="IPR036249">
    <property type="entry name" value="Thioredoxin-like_sf"/>
</dbReference>
<dbReference type="Proteomes" id="UP000765845">
    <property type="component" value="Unassembled WGS sequence"/>
</dbReference>
<gene>
    <name evidence="3" type="ORF">HCU74_17980</name>
</gene>
<sequence>MTTPNTSQAIRVHQLEISPFCDKVRRVLAYKGLDAEIINVPMGELGKLKKLSPIGKVPVVEIGSDVLVDSSDICRELDARFPSPPLFPDAPAQRALVDILEDWADESLYFFEMTMRFTWLHDRQRWVTEILKYDNAIMQKLARPLVPYLTKKQGTNQGLAKRSEADILKELTRHIASLEAMLDQGQQYLVGDALSLADISVLAQLECIAGSSKGLPIIENSPNVLAWMARIESMTGGPAIR</sequence>
<comment type="caution">
    <text evidence="3">The sequence shown here is derived from an EMBL/GenBank/DDBJ whole genome shotgun (WGS) entry which is preliminary data.</text>
</comment>
<dbReference type="PROSITE" id="PS50405">
    <property type="entry name" value="GST_CTER"/>
    <property type="match status" value="1"/>
</dbReference>
<proteinExistence type="predicted"/>
<evidence type="ECO:0000259" key="1">
    <source>
        <dbReference type="PROSITE" id="PS50404"/>
    </source>
</evidence>
<dbReference type="RefSeq" id="WP_168451821.1">
    <property type="nucleotide sequence ID" value="NZ_JAAWWK010000007.1"/>
</dbReference>
<dbReference type="Pfam" id="PF13417">
    <property type="entry name" value="GST_N_3"/>
    <property type="match status" value="1"/>
</dbReference>
<evidence type="ECO:0000313" key="4">
    <source>
        <dbReference type="Proteomes" id="UP000765845"/>
    </source>
</evidence>
<dbReference type="PANTHER" id="PTHR43968">
    <property type="match status" value="1"/>
</dbReference>
<evidence type="ECO:0000259" key="2">
    <source>
        <dbReference type="PROSITE" id="PS50405"/>
    </source>
</evidence>
<dbReference type="InterPro" id="IPR004045">
    <property type="entry name" value="Glutathione_S-Trfase_N"/>
</dbReference>
<dbReference type="Pfam" id="PF14497">
    <property type="entry name" value="GST_C_3"/>
    <property type="match status" value="1"/>
</dbReference>
<dbReference type="InterPro" id="IPR010987">
    <property type="entry name" value="Glutathione-S-Trfase_C-like"/>
</dbReference>
<dbReference type="InterPro" id="IPR040079">
    <property type="entry name" value="Glutathione_S-Trfase"/>
</dbReference>
<dbReference type="Gene3D" id="1.20.1050.10">
    <property type="match status" value="1"/>
</dbReference>
<evidence type="ECO:0000313" key="3">
    <source>
        <dbReference type="EMBL" id="NKI19300.1"/>
    </source>
</evidence>
<organism evidence="3 4">
    <name type="scientific">Spongiibacter thalassae</name>
    <dbReference type="NCBI Taxonomy" id="2721624"/>
    <lineage>
        <taxon>Bacteria</taxon>
        <taxon>Pseudomonadati</taxon>
        <taxon>Pseudomonadota</taxon>
        <taxon>Gammaproteobacteria</taxon>
        <taxon>Cellvibrionales</taxon>
        <taxon>Spongiibacteraceae</taxon>
        <taxon>Spongiibacter</taxon>
    </lineage>
</organism>